<dbReference type="GO" id="GO:0006531">
    <property type="term" value="P:aspartate metabolic process"/>
    <property type="evidence" value="ECO:0007669"/>
    <property type="project" value="TreeGrafter"/>
</dbReference>
<comment type="caution">
    <text evidence="5">The sequence shown here is derived from an EMBL/GenBank/DDBJ whole genome shotgun (WGS) entry which is preliminary data.</text>
</comment>
<dbReference type="NCBIfam" id="NF008909">
    <property type="entry name" value="PRK12273.1"/>
    <property type="match status" value="1"/>
</dbReference>
<dbReference type="PRINTS" id="PR00149">
    <property type="entry name" value="FUMRATELYASE"/>
</dbReference>
<dbReference type="EMBL" id="NOXG01000031">
    <property type="protein sequence ID" value="PYD74668.1"/>
    <property type="molecule type" value="Genomic_DNA"/>
</dbReference>
<evidence type="ECO:0000259" key="3">
    <source>
        <dbReference type="Pfam" id="PF00206"/>
    </source>
</evidence>
<dbReference type="InterPro" id="IPR020557">
    <property type="entry name" value="Fumarate_lyase_CS"/>
</dbReference>
<dbReference type="Gene3D" id="1.20.200.10">
    <property type="entry name" value="Fumarase/aspartase (Central domain)"/>
    <property type="match status" value="1"/>
</dbReference>
<gene>
    <name evidence="5" type="ORF">CFR71_13605</name>
</gene>
<feature type="region of interest" description="Disordered" evidence="2">
    <location>
        <begin position="1"/>
        <end position="23"/>
    </location>
</feature>
<dbReference type="FunFam" id="1.20.200.10:FF:000001">
    <property type="entry name" value="Fumarate hydratase, mitochondrial"/>
    <property type="match status" value="1"/>
</dbReference>
<keyword evidence="1 5" id="KW-0456">Lyase</keyword>
<evidence type="ECO:0000313" key="5">
    <source>
        <dbReference type="EMBL" id="PYD74668.1"/>
    </source>
</evidence>
<dbReference type="Gene3D" id="1.10.40.30">
    <property type="entry name" value="Fumarase/aspartase (C-terminal domain)"/>
    <property type="match status" value="1"/>
</dbReference>
<dbReference type="RefSeq" id="WP_110531922.1">
    <property type="nucleotide sequence ID" value="NZ_NOXG01000031.1"/>
</dbReference>
<dbReference type="InterPro" id="IPR018951">
    <property type="entry name" value="Fumarase_C_C"/>
</dbReference>
<evidence type="ECO:0000313" key="6">
    <source>
        <dbReference type="Proteomes" id="UP000247609"/>
    </source>
</evidence>
<dbReference type="PANTHER" id="PTHR42696:SF2">
    <property type="entry name" value="ASPARTATE AMMONIA-LYASE"/>
    <property type="match status" value="1"/>
</dbReference>
<dbReference type="Proteomes" id="UP000247609">
    <property type="component" value="Unassembled WGS sequence"/>
</dbReference>
<protein>
    <submittedName>
        <fullName evidence="5">Aspartate ammonia-lyase</fullName>
    </submittedName>
</protein>
<feature type="domain" description="Fumarate lyase N-terminal" evidence="3">
    <location>
        <begin position="40"/>
        <end position="372"/>
    </location>
</feature>
<accession>A0A318QB76</accession>
<dbReference type="InterPro" id="IPR000362">
    <property type="entry name" value="Fumarate_lyase_fam"/>
</dbReference>
<evidence type="ECO:0000259" key="4">
    <source>
        <dbReference type="Pfam" id="PF10415"/>
    </source>
</evidence>
<evidence type="ECO:0000256" key="1">
    <source>
        <dbReference type="ARBA" id="ARBA00023239"/>
    </source>
</evidence>
<dbReference type="FunFam" id="1.10.275.10:FF:000001">
    <property type="entry name" value="Fumarate hydratase, mitochondrial"/>
    <property type="match status" value="1"/>
</dbReference>
<dbReference type="SUPFAM" id="SSF48557">
    <property type="entry name" value="L-aspartase-like"/>
    <property type="match status" value="1"/>
</dbReference>
<reference evidence="5 6" key="1">
    <citation type="submission" date="2017-07" db="EMBL/GenBank/DDBJ databases">
        <title>A draft genome sequence of Komagataeibacter sp. T5K1.</title>
        <authorList>
            <person name="Skraban J."/>
            <person name="Cleenwerck I."/>
            <person name="Vandamme P."/>
            <person name="Trcek J."/>
        </authorList>
    </citation>
    <scope>NUCLEOTIDE SEQUENCE [LARGE SCALE GENOMIC DNA]</scope>
    <source>
        <strain evidence="5 6">T5K1</strain>
    </source>
</reference>
<dbReference type="Gene3D" id="1.10.275.10">
    <property type="entry name" value="Fumarase/aspartase (N-terminal domain)"/>
    <property type="match status" value="1"/>
</dbReference>
<dbReference type="InterPro" id="IPR051546">
    <property type="entry name" value="Aspartate_Ammonia-Lyase"/>
</dbReference>
<dbReference type="AlphaFoldDB" id="A0A318QB76"/>
<dbReference type="InterPro" id="IPR008948">
    <property type="entry name" value="L-Aspartase-like"/>
</dbReference>
<dbReference type="Pfam" id="PF10415">
    <property type="entry name" value="FumaraseC_C"/>
    <property type="match status" value="1"/>
</dbReference>
<feature type="domain" description="Fumarase C C-terminal" evidence="4">
    <location>
        <begin position="438"/>
        <end position="490"/>
    </location>
</feature>
<dbReference type="CDD" id="cd01357">
    <property type="entry name" value="Aspartase"/>
    <property type="match status" value="1"/>
</dbReference>
<dbReference type="GO" id="GO:0008797">
    <property type="term" value="F:aspartate ammonia-lyase activity"/>
    <property type="evidence" value="ECO:0007669"/>
    <property type="project" value="TreeGrafter"/>
</dbReference>
<evidence type="ECO:0000256" key="2">
    <source>
        <dbReference type="SAM" id="MobiDB-lite"/>
    </source>
</evidence>
<organism evidence="5 6">
    <name type="scientific">Novacetimonas pomaceti</name>
    <dbReference type="NCBI Taxonomy" id="2021998"/>
    <lineage>
        <taxon>Bacteria</taxon>
        <taxon>Pseudomonadati</taxon>
        <taxon>Pseudomonadota</taxon>
        <taxon>Alphaproteobacteria</taxon>
        <taxon>Acetobacterales</taxon>
        <taxon>Acetobacteraceae</taxon>
        <taxon>Novacetimonas</taxon>
    </lineage>
</organism>
<sequence>MTNMPPPATASANRAPVGQAGPAAGEEAVCGGRIERDLLGEVTIPAGALWGVHTKRALENFPISGTPIGTFGELVHGLVTVKQAAARANLALGYLDRTRADAIDAACRQILADPACRDQFVVDAMQGGAGTSTNMNANEVIANVALVLMGKKPGAYAVLHPNDHVNMAQSTNDVYPTALRLGLLQAVDPLLAALEGLRDALDEKARAFDGILKVGRTQLRDAVPMTLGQEFGAFRAAIAAEIRSVKEHAAAFEQVNLGGTAIGTGLNTDPRYAPAVMAELRRLTGRPMVGAPDLIEATSDVGAFVLFSGALKRLALKLSKMSSDLRLLSSGPRTGLGEIVLPAVQAGSSIMPGKVNPVIPEAVNQVAYLVAGHDMTITMCADGGQLQLNPFEPMIGYCLFTSVRILRAAVETLTTRCISGITADRERCRYLSDINIGIVTALVPVLGYDTCSAIARRALAENRKVTDLIAEEKLLSPQRLAQLLRPDALTTPNVGRQAG</sequence>
<dbReference type="GO" id="GO:0006099">
    <property type="term" value="P:tricarboxylic acid cycle"/>
    <property type="evidence" value="ECO:0007669"/>
    <property type="project" value="InterPro"/>
</dbReference>
<dbReference type="GO" id="GO:0005829">
    <property type="term" value="C:cytosol"/>
    <property type="evidence" value="ECO:0007669"/>
    <property type="project" value="TreeGrafter"/>
</dbReference>
<proteinExistence type="predicted"/>
<dbReference type="PANTHER" id="PTHR42696">
    <property type="entry name" value="ASPARTATE AMMONIA-LYASE"/>
    <property type="match status" value="1"/>
</dbReference>
<dbReference type="Pfam" id="PF00206">
    <property type="entry name" value="Lyase_1"/>
    <property type="match status" value="1"/>
</dbReference>
<dbReference type="InterPro" id="IPR022761">
    <property type="entry name" value="Fumarate_lyase_N"/>
</dbReference>
<dbReference type="PROSITE" id="PS00163">
    <property type="entry name" value="FUMARATE_LYASES"/>
    <property type="match status" value="1"/>
</dbReference>
<name>A0A318QB76_9PROT</name>
<dbReference type="InterPro" id="IPR024083">
    <property type="entry name" value="Fumarase/histidase_N"/>
</dbReference>